<dbReference type="Pfam" id="PF03404">
    <property type="entry name" value="Mo-co_dimer"/>
    <property type="match status" value="1"/>
</dbReference>
<feature type="domain" description="Moybdenum cofactor oxidoreductase dimerisation" evidence="6">
    <location>
        <begin position="387"/>
        <end position="508"/>
    </location>
</feature>
<keyword evidence="2" id="KW-0500">Molybdenum</keyword>
<dbReference type="Gene3D" id="2.60.40.650">
    <property type="match status" value="1"/>
</dbReference>
<evidence type="ECO:0000259" key="6">
    <source>
        <dbReference type="Pfam" id="PF03404"/>
    </source>
</evidence>
<sequence>MAQIKTSNRPDEWKIEQGLAAAELPVLDMTGSETRAIPPQVFGKLTKDDAKIKAVGDRSRLFARERPGWKGFVEWEEHPDKKEAAHKLLTAQTFPPNPEFQLGPIPGTNPVLPGTHWKMWHHAIGGELEQVPADSWSTVLAEKHPDMLHLLQFPYNGEPPKRLVTDKDVTPNPLHFVRNHGGIPIIDTGAYTFSLDGLVEKPQSFTLADLQDEERFPRMRRTVTIQCSGTRRIEQILKYPGQGDEVPQAPWAEGAIGTARYEGVSLRRVIKACGGLTRGARHLEFYGADTYFKDDKAMNYVVSVPWSKVRADEVILAWSMNGEPLPRIHGFPLRVVVLGYIGARSVKWLYRVRAIKSPSRAPVQSQEYLYFQQQVGKHNLKLTDGIQIQEMPVSSAIMSPWTRQVVVHNGTIRCRGWAYSGGGRWPERVELSADGGFNWYAVPPGRLSRKRPWAWRTWAMDLPCDTEGWVEIVCRCWDNALNTQPPDVRTAWNWGLHVTSSCHRISVYSVNKSKEATKARMDEFDRRGIPFAPITVPLAFPAQDWGEYDKYWEENGPRDAEGDEGEDSA</sequence>
<evidence type="ECO:0000256" key="2">
    <source>
        <dbReference type="ARBA" id="ARBA00022505"/>
    </source>
</evidence>
<organism evidence="7 8">
    <name type="scientific">Plectosphaerella cucumerina</name>
    <dbReference type="NCBI Taxonomy" id="40658"/>
    <lineage>
        <taxon>Eukaryota</taxon>
        <taxon>Fungi</taxon>
        <taxon>Dikarya</taxon>
        <taxon>Ascomycota</taxon>
        <taxon>Pezizomycotina</taxon>
        <taxon>Sordariomycetes</taxon>
        <taxon>Hypocreomycetidae</taxon>
        <taxon>Glomerellales</taxon>
        <taxon>Plectosphaerellaceae</taxon>
        <taxon>Plectosphaerella</taxon>
    </lineage>
</organism>
<dbReference type="SUPFAM" id="SSF56524">
    <property type="entry name" value="Oxidoreductase molybdopterin-binding domain"/>
    <property type="match status" value="1"/>
</dbReference>
<comment type="cofactor">
    <cofactor evidence="1">
        <name>Mo-molybdopterin</name>
        <dbReference type="ChEBI" id="CHEBI:71302"/>
    </cofactor>
</comment>
<proteinExistence type="predicted"/>
<keyword evidence="4" id="KW-0560">Oxidoreductase</keyword>
<protein>
    <submittedName>
        <fullName evidence="7">Oxidoreductase, molybdopterin-binding domain-containing protein</fullName>
    </submittedName>
</protein>
<evidence type="ECO:0000313" key="7">
    <source>
        <dbReference type="EMBL" id="KAH7359286.1"/>
    </source>
</evidence>
<dbReference type="PANTHER" id="PTHR19372">
    <property type="entry name" value="SULFITE REDUCTASE"/>
    <property type="match status" value="1"/>
</dbReference>
<comment type="caution">
    <text evidence="7">The sequence shown here is derived from an EMBL/GenBank/DDBJ whole genome shotgun (WGS) entry which is preliminary data.</text>
</comment>
<dbReference type="InterPro" id="IPR005066">
    <property type="entry name" value="MoCF_OxRdtse_dimer"/>
</dbReference>
<dbReference type="Proteomes" id="UP000813385">
    <property type="component" value="Unassembled WGS sequence"/>
</dbReference>
<dbReference type="InterPro" id="IPR008335">
    <property type="entry name" value="Mopterin_OxRdtase_euk"/>
</dbReference>
<dbReference type="PRINTS" id="PR00407">
    <property type="entry name" value="EUMOPTERIN"/>
</dbReference>
<dbReference type="InterPro" id="IPR036374">
    <property type="entry name" value="OxRdtase_Mopterin-bd_sf"/>
</dbReference>
<name>A0A8K0X2H8_9PEZI</name>
<dbReference type="SUPFAM" id="SSF81296">
    <property type="entry name" value="E set domains"/>
    <property type="match status" value="1"/>
</dbReference>
<gene>
    <name evidence="7" type="ORF">B0T11DRAFT_341413</name>
</gene>
<dbReference type="Gene3D" id="3.90.420.10">
    <property type="entry name" value="Oxidoreductase, molybdopterin-binding domain"/>
    <property type="match status" value="1"/>
</dbReference>
<dbReference type="InterPro" id="IPR000572">
    <property type="entry name" value="OxRdtase_Mopterin-bd_dom"/>
</dbReference>
<dbReference type="GO" id="GO:0043546">
    <property type="term" value="F:molybdopterin cofactor binding"/>
    <property type="evidence" value="ECO:0007669"/>
    <property type="project" value="TreeGrafter"/>
</dbReference>
<evidence type="ECO:0000256" key="3">
    <source>
        <dbReference type="ARBA" id="ARBA00022723"/>
    </source>
</evidence>
<evidence type="ECO:0000256" key="4">
    <source>
        <dbReference type="ARBA" id="ARBA00023002"/>
    </source>
</evidence>
<evidence type="ECO:0000259" key="5">
    <source>
        <dbReference type="Pfam" id="PF00174"/>
    </source>
</evidence>
<keyword evidence="8" id="KW-1185">Reference proteome</keyword>
<dbReference type="GO" id="GO:0006790">
    <property type="term" value="P:sulfur compound metabolic process"/>
    <property type="evidence" value="ECO:0007669"/>
    <property type="project" value="TreeGrafter"/>
</dbReference>
<accession>A0A8K0X2H8</accession>
<keyword evidence="3" id="KW-0479">Metal-binding</keyword>
<dbReference type="GO" id="GO:0030151">
    <property type="term" value="F:molybdenum ion binding"/>
    <property type="evidence" value="ECO:0007669"/>
    <property type="project" value="InterPro"/>
</dbReference>
<feature type="domain" description="Oxidoreductase molybdopterin-binding" evidence="5">
    <location>
        <begin position="180"/>
        <end position="361"/>
    </location>
</feature>
<reference evidence="7" key="1">
    <citation type="journal article" date="2021" name="Nat. Commun.">
        <title>Genetic determinants of endophytism in the Arabidopsis root mycobiome.</title>
        <authorList>
            <person name="Mesny F."/>
            <person name="Miyauchi S."/>
            <person name="Thiergart T."/>
            <person name="Pickel B."/>
            <person name="Atanasova L."/>
            <person name="Karlsson M."/>
            <person name="Huettel B."/>
            <person name="Barry K.W."/>
            <person name="Haridas S."/>
            <person name="Chen C."/>
            <person name="Bauer D."/>
            <person name="Andreopoulos W."/>
            <person name="Pangilinan J."/>
            <person name="LaButti K."/>
            <person name="Riley R."/>
            <person name="Lipzen A."/>
            <person name="Clum A."/>
            <person name="Drula E."/>
            <person name="Henrissat B."/>
            <person name="Kohler A."/>
            <person name="Grigoriev I.V."/>
            <person name="Martin F.M."/>
            <person name="Hacquard S."/>
        </authorList>
    </citation>
    <scope>NUCLEOTIDE SEQUENCE</scope>
    <source>
        <strain evidence="7">MPI-CAGE-AT-0016</strain>
    </source>
</reference>
<dbReference type="GO" id="GO:0008482">
    <property type="term" value="F:sulfite oxidase activity"/>
    <property type="evidence" value="ECO:0007669"/>
    <property type="project" value="TreeGrafter"/>
</dbReference>
<dbReference type="PANTHER" id="PTHR19372:SF6">
    <property type="entry name" value="SULFITE OXIDASE"/>
    <property type="match status" value="1"/>
</dbReference>
<dbReference type="FunFam" id="3.90.420.10:FF:000002">
    <property type="entry name" value="sulfite oxidase, mitochondrial"/>
    <property type="match status" value="1"/>
</dbReference>
<dbReference type="EMBL" id="JAGPXD010000004">
    <property type="protein sequence ID" value="KAH7359286.1"/>
    <property type="molecule type" value="Genomic_DNA"/>
</dbReference>
<dbReference type="OrthoDB" id="10051395at2759"/>
<dbReference type="GO" id="GO:0020037">
    <property type="term" value="F:heme binding"/>
    <property type="evidence" value="ECO:0007669"/>
    <property type="project" value="TreeGrafter"/>
</dbReference>
<evidence type="ECO:0000256" key="1">
    <source>
        <dbReference type="ARBA" id="ARBA00001924"/>
    </source>
</evidence>
<dbReference type="GO" id="GO:0005739">
    <property type="term" value="C:mitochondrion"/>
    <property type="evidence" value="ECO:0007669"/>
    <property type="project" value="TreeGrafter"/>
</dbReference>
<dbReference type="InterPro" id="IPR014756">
    <property type="entry name" value="Ig_E-set"/>
</dbReference>
<dbReference type="AlphaFoldDB" id="A0A8K0X2H8"/>
<evidence type="ECO:0000313" key="8">
    <source>
        <dbReference type="Proteomes" id="UP000813385"/>
    </source>
</evidence>
<dbReference type="CDD" id="cd02110">
    <property type="entry name" value="SO_family_Moco_dimer"/>
    <property type="match status" value="1"/>
</dbReference>
<dbReference type="Pfam" id="PF00174">
    <property type="entry name" value="Oxidored_molyb"/>
    <property type="match status" value="1"/>
</dbReference>